<evidence type="ECO:0000256" key="4">
    <source>
        <dbReference type="ARBA" id="ARBA00023136"/>
    </source>
</evidence>
<dbReference type="OrthoDB" id="3358017at2759"/>
<organism evidence="6 7">
    <name type="scientific">Ophiobolus disseminans</name>
    <dbReference type="NCBI Taxonomy" id="1469910"/>
    <lineage>
        <taxon>Eukaryota</taxon>
        <taxon>Fungi</taxon>
        <taxon>Dikarya</taxon>
        <taxon>Ascomycota</taxon>
        <taxon>Pezizomycotina</taxon>
        <taxon>Dothideomycetes</taxon>
        <taxon>Pleosporomycetidae</taxon>
        <taxon>Pleosporales</taxon>
        <taxon>Pleosporineae</taxon>
        <taxon>Phaeosphaeriaceae</taxon>
        <taxon>Ophiobolus</taxon>
    </lineage>
</organism>
<dbReference type="AlphaFoldDB" id="A0A6A7A8R9"/>
<feature type="transmembrane region" description="Helical" evidence="5">
    <location>
        <begin position="131"/>
        <end position="153"/>
    </location>
</feature>
<dbReference type="GO" id="GO:0016020">
    <property type="term" value="C:membrane"/>
    <property type="evidence" value="ECO:0007669"/>
    <property type="project" value="UniProtKB-SubCell"/>
</dbReference>
<protein>
    <recommendedName>
        <fullName evidence="8">RTA1-domain-containing protein</fullName>
    </recommendedName>
</protein>
<evidence type="ECO:0000313" key="7">
    <source>
        <dbReference type="Proteomes" id="UP000799424"/>
    </source>
</evidence>
<feature type="transmembrane region" description="Helical" evidence="5">
    <location>
        <begin position="214"/>
        <end position="234"/>
    </location>
</feature>
<evidence type="ECO:0000256" key="3">
    <source>
        <dbReference type="ARBA" id="ARBA00022989"/>
    </source>
</evidence>
<gene>
    <name evidence="6" type="ORF">CC86DRAFT_403757</name>
</gene>
<feature type="transmembrane region" description="Helical" evidence="5">
    <location>
        <begin position="20"/>
        <end position="44"/>
    </location>
</feature>
<dbReference type="InterPro" id="IPR007568">
    <property type="entry name" value="RTA1"/>
</dbReference>
<keyword evidence="7" id="KW-1185">Reference proteome</keyword>
<feature type="transmembrane region" description="Helical" evidence="5">
    <location>
        <begin position="87"/>
        <end position="110"/>
    </location>
</feature>
<dbReference type="PANTHER" id="PTHR31465:SF28">
    <property type="entry name" value="DOMAIN PROTEIN, PUTATIVE-RELATED"/>
    <property type="match status" value="1"/>
</dbReference>
<keyword evidence="4 5" id="KW-0472">Membrane</keyword>
<comment type="subcellular location">
    <subcellularLocation>
        <location evidence="1">Membrane</location>
        <topology evidence="1">Multi-pass membrane protein</topology>
    </subcellularLocation>
</comment>
<dbReference type="PANTHER" id="PTHR31465">
    <property type="entry name" value="PROTEIN RTA1-RELATED"/>
    <property type="match status" value="1"/>
</dbReference>
<evidence type="ECO:0000313" key="6">
    <source>
        <dbReference type="EMBL" id="KAF2829097.1"/>
    </source>
</evidence>
<evidence type="ECO:0000256" key="5">
    <source>
        <dbReference type="SAM" id="Phobius"/>
    </source>
</evidence>
<evidence type="ECO:0008006" key="8">
    <source>
        <dbReference type="Google" id="ProtNLM"/>
    </source>
</evidence>
<feature type="transmembrane region" description="Helical" evidence="5">
    <location>
        <begin position="51"/>
        <end position="75"/>
    </location>
</feature>
<evidence type="ECO:0000256" key="2">
    <source>
        <dbReference type="ARBA" id="ARBA00022692"/>
    </source>
</evidence>
<name>A0A6A7A8R9_9PLEO</name>
<keyword evidence="2 5" id="KW-0812">Transmembrane</keyword>
<dbReference type="Proteomes" id="UP000799424">
    <property type="component" value="Unassembled WGS sequence"/>
</dbReference>
<keyword evidence="3 5" id="KW-1133">Transmembrane helix</keyword>
<dbReference type="EMBL" id="MU006221">
    <property type="protein sequence ID" value="KAF2829097.1"/>
    <property type="molecule type" value="Genomic_DNA"/>
</dbReference>
<feature type="transmembrane region" description="Helical" evidence="5">
    <location>
        <begin position="173"/>
        <end position="194"/>
    </location>
</feature>
<feature type="transmembrane region" description="Helical" evidence="5">
    <location>
        <begin position="254"/>
        <end position="273"/>
    </location>
</feature>
<sequence length="313" mass="34854">MSAPDFSHLNKSQSLYDYEPSLGAAIACAACCSAAVLFHMLLFVRSQAWCFWAFQAGILVEAVGFIVRAVSIAHIENEGAFMASYTFLLLGPSLMAVGCQTILIQIIWWATPLRCHRFRLLWCPIRFMNAISTGLGLAAFLVQLFGVALYYASFTTMEPIVDARKRGLAVLRVGAIFQLVILTVFAIVGMRFHIVSYGWIGRPVPLTRTSGATWYRLGRTISVASTLIIARTIFRLVEVFVSHDQPGYIVSNEWPFWAFDAIPMLVAVVLLAVNYPGLQMPTELLGAFWNQGKVQTKKKNIHSESMMTELEDV</sequence>
<dbReference type="Pfam" id="PF04479">
    <property type="entry name" value="RTA1"/>
    <property type="match status" value="1"/>
</dbReference>
<evidence type="ECO:0000256" key="1">
    <source>
        <dbReference type="ARBA" id="ARBA00004141"/>
    </source>
</evidence>
<proteinExistence type="predicted"/>
<reference evidence="6" key="1">
    <citation type="journal article" date="2020" name="Stud. Mycol.">
        <title>101 Dothideomycetes genomes: a test case for predicting lifestyles and emergence of pathogens.</title>
        <authorList>
            <person name="Haridas S."/>
            <person name="Albert R."/>
            <person name="Binder M."/>
            <person name="Bloem J."/>
            <person name="Labutti K."/>
            <person name="Salamov A."/>
            <person name="Andreopoulos B."/>
            <person name="Baker S."/>
            <person name="Barry K."/>
            <person name="Bills G."/>
            <person name="Bluhm B."/>
            <person name="Cannon C."/>
            <person name="Castanera R."/>
            <person name="Culley D."/>
            <person name="Daum C."/>
            <person name="Ezra D."/>
            <person name="Gonzalez J."/>
            <person name="Henrissat B."/>
            <person name="Kuo A."/>
            <person name="Liang C."/>
            <person name="Lipzen A."/>
            <person name="Lutzoni F."/>
            <person name="Magnuson J."/>
            <person name="Mondo S."/>
            <person name="Nolan M."/>
            <person name="Ohm R."/>
            <person name="Pangilinan J."/>
            <person name="Park H.-J."/>
            <person name="Ramirez L."/>
            <person name="Alfaro M."/>
            <person name="Sun H."/>
            <person name="Tritt A."/>
            <person name="Yoshinaga Y."/>
            <person name="Zwiers L.-H."/>
            <person name="Turgeon B."/>
            <person name="Goodwin S."/>
            <person name="Spatafora J."/>
            <person name="Crous P."/>
            <person name="Grigoriev I."/>
        </authorList>
    </citation>
    <scope>NUCLEOTIDE SEQUENCE</scope>
    <source>
        <strain evidence="6">CBS 113818</strain>
    </source>
</reference>
<accession>A0A6A7A8R9</accession>